<protein>
    <recommendedName>
        <fullName evidence="1">Ig-like domain-containing protein</fullName>
    </recommendedName>
</protein>
<gene>
    <name evidence="2" type="ORF">G9C98_001705</name>
</gene>
<evidence type="ECO:0000313" key="2">
    <source>
        <dbReference type="EMBL" id="KAG8035215.1"/>
    </source>
</evidence>
<comment type="caution">
    <text evidence="2">The sequence shown here is derived from an EMBL/GenBank/DDBJ whole genome shotgun (WGS) entry which is preliminary data.</text>
</comment>
<dbReference type="EMBL" id="JAAOIC020000064">
    <property type="protein sequence ID" value="KAG8035215.1"/>
    <property type="molecule type" value="Genomic_DNA"/>
</dbReference>
<name>A0A8J5QVX6_9HYME</name>
<dbReference type="Proteomes" id="UP000729913">
    <property type="component" value="Unassembled WGS sequence"/>
</dbReference>
<dbReference type="AlphaFoldDB" id="A0A8J5QVX6"/>
<evidence type="ECO:0000313" key="3">
    <source>
        <dbReference type="Proteomes" id="UP000729913"/>
    </source>
</evidence>
<dbReference type="InterPro" id="IPR003599">
    <property type="entry name" value="Ig_sub"/>
</dbReference>
<dbReference type="SMART" id="SM00409">
    <property type="entry name" value="IG"/>
    <property type="match status" value="1"/>
</dbReference>
<dbReference type="InterPro" id="IPR013106">
    <property type="entry name" value="Ig_V-set"/>
</dbReference>
<proteinExistence type="predicted"/>
<dbReference type="PROSITE" id="PS50835">
    <property type="entry name" value="IG_LIKE"/>
    <property type="match status" value="1"/>
</dbReference>
<dbReference type="OrthoDB" id="3256376at2759"/>
<evidence type="ECO:0000259" key="1">
    <source>
        <dbReference type="PROSITE" id="PS50835"/>
    </source>
</evidence>
<keyword evidence="3" id="KW-1185">Reference proteome</keyword>
<dbReference type="Pfam" id="PF07686">
    <property type="entry name" value="V-set"/>
    <property type="match status" value="1"/>
</dbReference>
<organism evidence="2 3">
    <name type="scientific">Cotesia typhae</name>
    <dbReference type="NCBI Taxonomy" id="2053667"/>
    <lineage>
        <taxon>Eukaryota</taxon>
        <taxon>Metazoa</taxon>
        <taxon>Ecdysozoa</taxon>
        <taxon>Arthropoda</taxon>
        <taxon>Hexapoda</taxon>
        <taxon>Insecta</taxon>
        <taxon>Pterygota</taxon>
        <taxon>Neoptera</taxon>
        <taxon>Endopterygota</taxon>
        <taxon>Hymenoptera</taxon>
        <taxon>Apocrita</taxon>
        <taxon>Ichneumonoidea</taxon>
        <taxon>Braconidae</taxon>
        <taxon>Microgastrinae</taxon>
        <taxon>Cotesia</taxon>
    </lineage>
</organism>
<sequence>MKQSLTYDAKKGFIFKNFKADSASFGYAIIENEKQERNLKTFRVTLTGELKKSDVPTITTSSLTHMVIGKHFSMNCTVSLHEDREYFVQWVTPQLNNRTEETEFRITENENSLSANGKRLPQILNLELTIKNVTAEDYGEYECFVYRYSKVKSAKINLVPHQHKHLDLSLKSSEIDYVKDFGYHAKLIISVDAYPLPEFNWYNPKELEINYQRRFFDYQINYISFRNYEPKY</sequence>
<dbReference type="InterPro" id="IPR007110">
    <property type="entry name" value="Ig-like_dom"/>
</dbReference>
<dbReference type="CDD" id="cd00096">
    <property type="entry name" value="Ig"/>
    <property type="match status" value="1"/>
</dbReference>
<reference evidence="2" key="1">
    <citation type="submission" date="2020-03" db="EMBL/GenBank/DDBJ databases">
        <authorList>
            <person name="Chebbi M.A."/>
            <person name="Drezen J.M."/>
        </authorList>
    </citation>
    <scope>NUCLEOTIDE SEQUENCE</scope>
    <source>
        <tissue evidence="2">Whole body</tissue>
    </source>
</reference>
<feature type="domain" description="Ig-like" evidence="1">
    <location>
        <begin position="56"/>
        <end position="157"/>
    </location>
</feature>
<reference evidence="2" key="2">
    <citation type="submission" date="2021-04" db="EMBL/GenBank/DDBJ databases">
        <title>Genome-wide patterns of bracovirus chromosomal integration into multiple host tissues during parasitism.</title>
        <authorList>
            <person name="Chebbi M.A.C."/>
        </authorList>
    </citation>
    <scope>NUCLEOTIDE SEQUENCE</scope>
    <source>
        <tissue evidence="2">Whole body</tissue>
    </source>
</reference>
<accession>A0A8J5QVX6</accession>